<organism evidence="1 2">
    <name type="scientific">Volucribacter amazonae</name>
    <dbReference type="NCBI Taxonomy" id="256731"/>
    <lineage>
        <taxon>Bacteria</taxon>
        <taxon>Pseudomonadati</taxon>
        <taxon>Pseudomonadota</taxon>
        <taxon>Gammaproteobacteria</taxon>
        <taxon>Pasteurellales</taxon>
        <taxon>Pasteurellaceae</taxon>
        <taxon>Volucribacter</taxon>
    </lineage>
</organism>
<comment type="caution">
    <text evidence="1">The sequence shown here is derived from an EMBL/GenBank/DDBJ whole genome shotgun (WGS) entry which is preliminary data.</text>
</comment>
<name>A0A9X4P9D8_9PAST</name>
<reference evidence="1" key="1">
    <citation type="submission" date="2016-03" db="EMBL/GenBank/DDBJ databases">
        <title>Co-evolution between Pasteurellaceae and their hosts.</title>
        <authorList>
            <person name="Hansen M.J."/>
            <person name="Bojesen A.M."/>
            <person name="Planet P."/>
        </authorList>
    </citation>
    <scope>NUCLEOTIDE SEQUENCE</scope>
    <source>
        <strain evidence="1">146/S8/89</strain>
    </source>
</reference>
<sequence>MKARQKQIYAIYRGELNLGDGTAEELAKKLNISEKSIRTKATPKFIQQDKNNKRLIVIKLGKEEIAQ</sequence>
<proteinExistence type="predicted"/>
<dbReference type="Proteomes" id="UP001155500">
    <property type="component" value="Unassembled WGS sequence"/>
</dbReference>
<evidence type="ECO:0000313" key="2">
    <source>
        <dbReference type="Proteomes" id="UP001155500"/>
    </source>
</evidence>
<gene>
    <name evidence="1" type="ORF">A6A20_05370</name>
</gene>
<dbReference type="RefSeq" id="WP_279572507.1">
    <property type="nucleotide sequence ID" value="NZ_LWID01000001.1"/>
</dbReference>
<evidence type="ECO:0000313" key="1">
    <source>
        <dbReference type="EMBL" id="MDG6895070.1"/>
    </source>
</evidence>
<keyword evidence="2" id="KW-1185">Reference proteome</keyword>
<protein>
    <submittedName>
        <fullName evidence="1">Uncharacterized protein</fullName>
    </submittedName>
</protein>
<dbReference type="EMBL" id="LWID01000001">
    <property type="protein sequence ID" value="MDG6895070.1"/>
    <property type="molecule type" value="Genomic_DNA"/>
</dbReference>
<dbReference type="AlphaFoldDB" id="A0A9X4P9D8"/>
<accession>A0A9X4P9D8</accession>